<dbReference type="OrthoDB" id="94039at2759"/>
<evidence type="ECO:0000313" key="1">
    <source>
        <dbReference type="EMBL" id="KAE9396083.1"/>
    </source>
</evidence>
<organism evidence="1 2">
    <name type="scientific">Gymnopus androsaceus JB14</name>
    <dbReference type="NCBI Taxonomy" id="1447944"/>
    <lineage>
        <taxon>Eukaryota</taxon>
        <taxon>Fungi</taxon>
        <taxon>Dikarya</taxon>
        <taxon>Basidiomycota</taxon>
        <taxon>Agaricomycotina</taxon>
        <taxon>Agaricomycetes</taxon>
        <taxon>Agaricomycetidae</taxon>
        <taxon>Agaricales</taxon>
        <taxon>Marasmiineae</taxon>
        <taxon>Omphalotaceae</taxon>
        <taxon>Gymnopus</taxon>
    </lineage>
</organism>
<gene>
    <name evidence="1" type="ORF">BT96DRAFT_922424</name>
</gene>
<dbReference type="Proteomes" id="UP000799118">
    <property type="component" value="Unassembled WGS sequence"/>
</dbReference>
<evidence type="ECO:0000313" key="2">
    <source>
        <dbReference type="Proteomes" id="UP000799118"/>
    </source>
</evidence>
<dbReference type="EMBL" id="ML769520">
    <property type="protein sequence ID" value="KAE9396083.1"/>
    <property type="molecule type" value="Genomic_DNA"/>
</dbReference>
<accession>A0A6A4HEG4</accession>
<dbReference type="AlphaFoldDB" id="A0A6A4HEG4"/>
<proteinExistence type="predicted"/>
<feature type="non-terminal residue" evidence="1">
    <location>
        <position position="83"/>
    </location>
</feature>
<keyword evidence="2" id="KW-1185">Reference proteome</keyword>
<sequence length="83" mass="9052">MARIRSQYPYFSDWPGRTHAGFNLQGPVVPNIDFSSHILVGIGHSKGAISLVLSLDYFPSIEGLFSSGILVEPMMIMNEKAAA</sequence>
<protein>
    <submittedName>
        <fullName evidence="1">Uncharacterized protein</fullName>
    </submittedName>
</protein>
<reference evidence="1" key="1">
    <citation type="journal article" date="2019" name="Environ. Microbiol.">
        <title>Fungal ecological strategies reflected in gene transcription - a case study of two litter decomposers.</title>
        <authorList>
            <person name="Barbi F."/>
            <person name="Kohler A."/>
            <person name="Barry K."/>
            <person name="Baskaran P."/>
            <person name="Daum C."/>
            <person name="Fauchery L."/>
            <person name="Ihrmark K."/>
            <person name="Kuo A."/>
            <person name="LaButti K."/>
            <person name="Lipzen A."/>
            <person name="Morin E."/>
            <person name="Grigoriev I.V."/>
            <person name="Henrissat B."/>
            <person name="Lindahl B."/>
            <person name="Martin F."/>
        </authorList>
    </citation>
    <scope>NUCLEOTIDE SEQUENCE</scope>
    <source>
        <strain evidence="1">JB14</strain>
    </source>
</reference>
<name>A0A6A4HEG4_9AGAR</name>